<feature type="transmembrane region" description="Helical" evidence="1">
    <location>
        <begin position="37"/>
        <end position="56"/>
    </location>
</feature>
<proteinExistence type="predicted"/>
<feature type="transmembrane region" description="Helical" evidence="1">
    <location>
        <begin position="63"/>
        <end position="81"/>
    </location>
</feature>
<organism evidence="2 3">
    <name type="scientific">Chitinophaga lutea</name>
    <dbReference type="NCBI Taxonomy" id="2488634"/>
    <lineage>
        <taxon>Bacteria</taxon>
        <taxon>Pseudomonadati</taxon>
        <taxon>Bacteroidota</taxon>
        <taxon>Chitinophagia</taxon>
        <taxon>Chitinophagales</taxon>
        <taxon>Chitinophagaceae</taxon>
        <taxon>Chitinophaga</taxon>
    </lineage>
</organism>
<dbReference type="Pfam" id="PF07099">
    <property type="entry name" value="DUF1361"/>
    <property type="match status" value="1"/>
</dbReference>
<keyword evidence="1" id="KW-0472">Membrane</keyword>
<feature type="transmembrane region" description="Helical" evidence="1">
    <location>
        <begin position="185"/>
        <end position="205"/>
    </location>
</feature>
<feature type="transmembrane region" description="Helical" evidence="1">
    <location>
        <begin position="101"/>
        <end position="122"/>
    </location>
</feature>
<protein>
    <submittedName>
        <fullName evidence="2">DUF1361 domain-containing protein</fullName>
    </submittedName>
</protein>
<keyword evidence="1" id="KW-1133">Transmembrane helix</keyword>
<gene>
    <name evidence="2" type="ORF">EGT74_16505</name>
</gene>
<dbReference type="RefSeq" id="WP_123847639.1">
    <property type="nucleotide sequence ID" value="NZ_RPDH01000002.1"/>
</dbReference>
<accession>A0A3N4PY93</accession>
<dbReference type="AlphaFoldDB" id="A0A3N4PY93"/>
<feature type="transmembrane region" description="Helical" evidence="1">
    <location>
        <begin position="134"/>
        <end position="153"/>
    </location>
</feature>
<dbReference type="Proteomes" id="UP000278351">
    <property type="component" value="Unassembled WGS sequence"/>
</dbReference>
<reference evidence="2 3" key="1">
    <citation type="submission" date="2018-11" db="EMBL/GenBank/DDBJ databases">
        <title>Chitinophaga lutea sp.nov., isolate from arsenic contaminated soil.</title>
        <authorList>
            <person name="Zong Y."/>
        </authorList>
    </citation>
    <scope>NUCLEOTIDE SEQUENCE [LARGE SCALE GENOMIC DNA]</scope>
    <source>
        <strain evidence="2 3">ZY74</strain>
    </source>
</reference>
<evidence type="ECO:0000256" key="1">
    <source>
        <dbReference type="SAM" id="Phobius"/>
    </source>
</evidence>
<keyword evidence="1" id="KW-0812">Transmembrane</keyword>
<dbReference type="OrthoDB" id="4540541at2"/>
<keyword evidence="3" id="KW-1185">Reference proteome</keyword>
<evidence type="ECO:0000313" key="2">
    <source>
        <dbReference type="EMBL" id="RPE08640.1"/>
    </source>
</evidence>
<evidence type="ECO:0000313" key="3">
    <source>
        <dbReference type="Proteomes" id="UP000278351"/>
    </source>
</evidence>
<dbReference type="EMBL" id="RPDH01000002">
    <property type="protein sequence ID" value="RPE08640.1"/>
    <property type="molecule type" value="Genomic_DNA"/>
</dbReference>
<dbReference type="InterPro" id="IPR009793">
    <property type="entry name" value="DUF1361"/>
</dbReference>
<sequence>MKTPLSSAGKMLLVSVSFCLLLTVVRMCYTGSIMYGFYIWNMVLALVPLAFSRKLAVAGRLRWHTLLLFAGWLVFFPNAPYLVTDVFHFAKASAMPKWFDLILVISAAWNGLLLGILSLMHVERFLVFHFSQRAVHVLLAALILLCGYGVYIGRFLRFNSWDVVTDPLGLLAVLGGHWLQPAMHVTVWGFTFLFAALFSIAYFTLRQWKE</sequence>
<comment type="caution">
    <text evidence="2">The sequence shown here is derived from an EMBL/GenBank/DDBJ whole genome shotgun (WGS) entry which is preliminary data.</text>
</comment>
<name>A0A3N4PY93_9BACT</name>